<proteinExistence type="predicted"/>
<sequence length="383" mass="43408">MTSLQRDILRRHGLASICALLFNLLFILSYHWQSPDPRPDALYGMSLLYWLVQLGMLFWVVDGRSRHYRDPSMSLTFLAWGITFISASLAVAPENRTLVLMTYLTIMPYGIFRLTWKGFVLLALYTVLTYSMVMLLLHWQQPEVWLRSKELLVALTLLLSLLTYAVLGREVAVLRAAYRRKNQELRRAMQRIEELAVTDELTSLYNRRYLLQMLEQQQALANREGLPFALAFIDIDHFKPINDQYGHSAGDQVLAELAKLLQQSVRQVDVVARYGGEEFVLLLNGQTLEAAKHSLQRICQQVRNQRFSAWNLPLTVSVGVTEYCYGEDSDSVLNRADMLLYEAKGNGRNRIVAGLAPVQLTLDEQSEALACSAEAAGAAGQSS</sequence>
<feature type="transmembrane region" description="Helical" evidence="5">
    <location>
        <begin position="97"/>
        <end position="112"/>
    </location>
</feature>
<evidence type="ECO:0000256" key="3">
    <source>
        <dbReference type="ARBA" id="ARBA00034247"/>
    </source>
</evidence>
<dbReference type="CDD" id="cd01949">
    <property type="entry name" value="GGDEF"/>
    <property type="match status" value="1"/>
</dbReference>
<name>A0A9X7UXD4_9GAMM</name>
<dbReference type="PANTHER" id="PTHR45138:SF9">
    <property type="entry name" value="DIGUANYLATE CYCLASE DGCM-RELATED"/>
    <property type="match status" value="1"/>
</dbReference>
<dbReference type="InterPro" id="IPR050469">
    <property type="entry name" value="Diguanylate_Cyclase"/>
</dbReference>
<dbReference type="InterPro" id="IPR043128">
    <property type="entry name" value="Rev_trsase/Diguanyl_cyclase"/>
</dbReference>
<keyword evidence="5" id="KW-1133">Transmembrane helix</keyword>
<evidence type="ECO:0000313" key="7">
    <source>
        <dbReference type="EMBL" id="QQD24654.1"/>
    </source>
</evidence>
<dbReference type="InterPro" id="IPR000160">
    <property type="entry name" value="GGDEF_dom"/>
</dbReference>
<dbReference type="FunFam" id="3.30.70.270:FF:000001">
    <property type="entry name" value="Diguanylate cyclase domain protein"/>
    <property type="match status" value="1"/>
</dbReference>
<feature type="transmembrane region" description="Helical" evidence="5">
    <location>
        <begin position="12"/>
        <end position="30"/>
    </location>
</feature>
<keyword evidence="4" id="KW-0175">Coiled coil</keyword>
<feature type="coiled-coil region" evidence="4">
    <location>
        <begin position="171"/>
        <end position="198"/>
    </location>
</feature>
<organism evidence="7 8">
    <name type="scientific">Venatoribacter cucullus</name>
    <dbReference type="NCBI Taxonomy" id="2661630"/>
    <lineage>
        <taxon>Bacteria</taxon>
        <taxon>Pseudomonadati</taxon>
        <taxon>Pseudomonadota</taxon>
        <taxon>Gammaproteobacteria</taxon>
        <taxon>Oceanospirillales</taxon>
        <taxon>Oceanospirillaceae</taxon>
        <taxon>Venatoribacter</taxon>
    </lineage>
</organism>
<evidence type="ECO:0000256" key="2">
    <source>
        <dbReference type="ARBA" id="ARBA00012528"/>
    </source>
</evidence>
<feature type="transmembrane region" description="Helical" evidence="5">
    <location>
        <begin position="119"/>
        <end position="139"/>
    </location>
</feature>
<dbReference type="KEGG" id="vcw:GJQ55_09365"/>
<feature type="transmembrane region" description="Helical" evidence="5">
    <location>
        <begin position="73"/>
        <end position="91"/>
    </location>
</feature>
<dbReference type="AlphaFoldDB" id="A0A9X7UXD4"/>
<gene>
    <name evidence="7" type="ORF">GJQ55_09365</name>
</gene>
<keyword evidence="5" id="KW-0472">Membrane</keyword>
<dbReference type="EC" id="2.7.7.65" evidence="2"/>
<dbReference type="Gene3D" id="3.30.70.270">
    <property type="match status" value="1"/>
</dbReference>
<comment type="cofactor">
    <cofactor evidence="1">
        <name>Mg(2+)</name>
        <dbReference type="ChEBI" id="CHEBI:18420"/>
    </cofactor>
</comment>
<keyword evidence="5" id="KW-0812">Transmembrane</keyword>
<keyword evidence="8" id="KW-1185">Reference proteome</keyword>
<dbReference type="Pfam" id="PF00990">
    <property type="entry name" value="GGDEF"/>
    <property type="match status" value="1"/>
</dbReference>
<evidence type="ECO:0000256" key="4">
    <source>
        <dbReference type="SAM" id="Coils"/>
    </source>
</evidence>
<feature type="transmembrane region" description="Helical" evidence="5">
    <location>
        <begin position="151"/>
        <end position="178"/>
    </location>
</feature>
<dbReference type="NCBIfam" id="TIGR00254">
    <property type="entry name" value="GGDEF"/>
    <property type="match status" value="1"/>
</dbReference>
<evidence type="ECO:0000256" key="5">
    <source>
        <dbReference type="SAM" id="Phobius"/>
    </source>
</evidence>
<protein>
    <recommendedName>
        <fullName evidence="2">diguanylate cyclase</fullName>
        <ecNumber evidence="2">2.7.7.65</ecNumber>
    </recommendedName>
</protein>
<dbReference type="EMBL" id="CP046056">
    <property type="protein sequence ID" value="QQD24654.1"/>
    <property type="molecule type" value="Genomic_DNA"/>
</dbReference>
<dbReference type="PANTHER" id="PTHR45138">
    <property type="entry name" value="REGULATORY COMPONENTS OF SENSORY TRANSDUCTION SYSTEM"/>
    <property type="match status" value="1"/>
</dbReference>
<dbReference type="PROSITE" id="PS50887">
    <property type="entry name" value="GGDEF"/>
    <property type="match status" value="1"/>
</dbReference>
<evidence type="ECO:0000256" key="1">
    <source>
        <dbReference type="ARBA" id="ARBA00001946"/>
    </source>
</evidence>
<dbReference type="GO" id="GO:0052621">
    <property type="term" value="F:diguanylate cyclase activity"/>
    <property type="evidence" value="ECO:0007669"/>
    <property type="project" value="UniProtKB-EC"/>
</dbReference>
<evidence type="ECO:0000313" key="8">
    <source>
        <dbReference type="Proteomes" id="UP000596074"/>
    </source>
</evidence>
<dbReference type="Proteomes" id="UP000596074">
    <property type="component" value="Chromosome"/>
</dbReference>
<accession>A0A9X7UXD4</accession>
<feature type="domain" description="GGDEF" evidence="6">
    <location>
        <begin position="226"/>
        <end position="356"/>
    </location>
</feature>
<dbReference type="SMART" id="SM00267">
    <property type="entry name" value="GGDEF"/>
    <property type="match status" value="1"/>
</dbReference>
<feature type="transmembrane region" description="Helical" evidence="5">
    <location>
        <begin position="42"/>
        <end position="61"/>
    </location>
</feature>
<dbReference type="RefSeq" id="WP_228344714.1">
    <property type="nucleotide sequence ID" value="NZ_CP046056.1"/>
</dbReference>
<dbReference type="SUPFAM" id="SSF55073">
    <property type="entry name" value="Nucleotide cyclase"/>
    <property type="match status" value="1"/>
</dbReference>
<comment type="catalytic activity">
    <reaction evidence="3">
        <text>2 GTP = 3',3'-c-di-GMP + 2 diphosphate</text>
        <dbReference type="Rhea" id="RHEA:24898"/>
        <dbReference type="ChEBI" id="CHEBI:33019"/>
        <dbReference type="ChEBI" id="CHEBI:37565"/>
        <dbReference type="ChEBI" id="CHEBI:58805"/>
        <dbReference type="EC" id="2.7.7.65"/>
    </reaction>
</comment>
<dbReference type="InterPro" id="IPR029787">
    <property type="entry name" value="Nucleotide_cyclase"/>
</dbReference>
<reference evidence="7 8" key="1">
    <citation type="submission" date="2019-11" db="EMBL/GenBank/DDBJ databases">
        <title>Venatorbacter sp. nov. a predator of Campylobacter and other Gram-negative bacteria.</title>
        <authorList>
            <person name="Saeedi A."/>
            <person name="Cummings N.J."/>
            <person name="Connerton I.F."/>
            <person name="Connerton P.L."/>
        </authorList>
    </citation>
    <scope>NUCLEOTIDE SEQUENCE [LARGE SCALE GENOMIC DNA]</scope>
    <source>
        <strain evidence="7">XL5</strain>
    </source>
</reference>
<evidence type="ECO:0000259" key="6">
    <source>
        <dbReference type="PROSITE" id="PS50887"/>
    </source>
</evidence>